<organism evidence="1 2">
    <name type="scientific">Methylobacterium variabile</name>
    <dbReference type="NCBI Taxonomy" id="298794"/>
    <lineage>
        <taxon>Bacteria</taxon>
        <taxon>Pseudomonadati</taxon>
        <taxon>Pseudomonadota</taxon>
        <taxon>Alphaproteobacteria</taxon>
        <taxon>Hyphomicrobiales</taxon>
        <taxon>Methylobacteriaceae</taxon>
        <taxon>Methylobacterium</taxon>
    </lineage>
</organism>
<dbReference type="RefSeq" id="WP_048444482.1">
    <property type="nucleotide sequence ID" value="NZ_LABY01000078.1"/>
</dbReference>
<keyword evidence="2" id="KW-1185">Reference proteome</keyword>
<dbReference type="EMBL" id="LABY01000078">
    <property type="protein sequence ID" value="KMO37957.1"/>
    <property type="molecule type" value="Genomic_DNA"/>
</dbReference>
<name>A0A0J6SWM1_9HYPH</name>
<dbReference type="AlphaFoldDB" id="A0A0J6SWM1"/>
<dbReference type="Proteomes" id="UP000035955">
    <property type="component" value="Unassembled WGS sequence"/>
</dbReference>
<evidence type="ECO:0000313" key="1">
    <source>
        <dbReference type="EMBL" id="KMO37957.1"/>
    </source>
</evidence>
<protein>
    <submittedName>
        <fullName evidence="1">Uncharacterized protein</fullName>
    </submittedName>
</protein>
<reference evidence="1 2" key="1">
    <citation type="submission" date="2015-03" db="EMBL/GenBank/DDBJ databases">
        <title>Genome sequencing of Methylobacterium variabile DSM 16961.</title>
        <authorList>
            <person name="Chaudhry V."/>
            <person name="Patil P.B."/>
        </authorList>
    </citation>
    <scope>NUCLEOTIDE SEQUENCE [LARGE SCALE GENOMIC DNA]</scope>
    <source>
        <strain evidence="1 2">DSM 16961</strain>
    </source>
</reference>
<accession>A0A0J6SWM1</accession>
<evidence type="ECO:0000313" key="2">
    <source>
        <dbReference type="Proteomes" id="UP000035955"/>
    </source>
</evidence>
<comment type="caution">
    <text evidence="1">The sequence shown here is derived from an EMBL/GenBank/DDBJ whole genome shotgun (WGS) entry which is preliminary data.</text>
</comment>
<dbReference type="OrthoDB" id="7273400at2"/>
<proteinExistence type="predicted"/>
<sequence length="78" mass="8191">MKESRREQTVLLANALDTMATSCFTVGIATPVAGDVHNLGNVRQRVELLVLIAAFGARPLAALFLNPGARLSRDGSAG</sequence>
<dbReference type="PATRIC" id="fig|298794.3.peg.7165"/>
<gene>
    <name evidence="1" type="ORF">VQ02_12285</name>
</gene>